<dbReference type="SMART" id="SM00065">
    <property type="entry name" value="GAF"/>
    <property type="match status" value="1"/>
</dbReference>
<dbReference type="SUPFAM" id="SSF55073">
    <property type="entry name" value="Nucleotide cyclase"/>
    <property type="match status" value="1"/>
</dbReference>
<dbReference type="Gene3D" id="3.30.450.40">
    <property type="match status" value="1"/>
</dbReference>
<dbReference type="AlphaFoldDB" id="A0A1Y2L9I3"/>
<comment type="caution">
    <text evidence="3">The sequence shown here is derived from an EMBL/GenBank/DDBJ whole genome shotgun (WGS) entry which is preliminary data.</text>
</comment>
<dbReference type="STRING" id="1293890.TALK_13870"/>
<dbReference type="SMART" id="SM00267">
    <property type="entry name" value="GGDEF"/>
    <property type="match status" value="1"/>
</dbReference>
<evidence type="ECO:0000313" key="4">
    <source>
        <dbReference type="Proteomes" id="UP000193396"/>
    </source>
</evidence>
<sequence length="361" mass="40172">MLKTAPIPENEEERQESLESMGILSTPRDPELDRITRLCERIFGTEIVAISLLDNDRQFFKSRVNLAVPETPRDISFCGHAIMHDAPLVIGNAQTDDRFSDNPLVKGAPHIRAYAGVPLSNSKGFKLGTLCIIDTKTREFSDSEIETLKDLAHWVETVLALRYTERNQKQLLADLDAAHRDMMIDSLTGVWNRRGLQELLSREMTAARIKNGSAGVFMLDIDHFKQVNDTYGHLVGDKVIQDIAAIMSSSLRDHDIVGRFGGEEFVCILPGLRLEQTMYLGYKLCNAVRDQCHVTGPDGNSVPITVSVGATWISNETTDLHEPLDVLRVADEALYDAKESGRDTVRYKALDTFGNLDGLSG</sequence>
<dbReference type="SUPFAM" id="SSF55781">
    <property type="entry name" value="GAF domain-like"/>
    <property type="match status" value="1"/>
</dbReference>
<evidence type="ECO:0000313" key="3">
    <source>
        <dbReference type="EMBL" id="OSQ47099.1"/>
    </source>
</evidence>
<dbReference type="Proteomes" id="UP000193396">
    <property type="component" value="Unassembled WGS sequence"/>
</dbReference>
<dbReference type="Gene3D" id="3.30.70.270">
    <property type="match status" value="1"/>
</dbReference>
<dbReference type="CDD" id="cd01949">
    <property type="entry name" value="GGDEF"/>
    <property type="match status" value="1"/>
</dbReference>
<evidence type="ECO:0000256" key="1">
    <source>
        <dbReference type="SAM" id="MobiDB-lite"/>
    </source>
</evidence>
<protein>
    <recommendedName>
        <fullName evidence="2">GGDEF domain-containing protein</fullName>
    </recommendedName>
</protein>
<dbReference type="RefSeq" id="WP_085619729.1">
    <property type="nucleotide sequence ID" value="NZ_JBLXAE010000010.1"/>
</dbReference>
<feature type="region of interest" description="Disordered" evidence="1">
    <location>
        <begin position="1"/>
        <end position="27"/>
    </location>
</feature>
<dbReference type="InterPro" id="IPR029016">
    <property type="entry name" value="GAF-like_dom_sf"/>
</dbReference>
<dbReference type="PROSITE" id="PS50887">
    <property type="entry name" value="GGDEF"/>
    <property type="match status" value="1"/>
</dbReference>
<feature type="domain" description="GGDEF" evidence="2">
    <location>
        <begin position="212"/>
        <end position="350"/>
    </location>
</feature>
<proteinExistence type="predicted"/>
<dbReference type="Pfam" id="PF01590">
    <property type="entry name" value="GAF"/>
    <property type="match status" value="1"/>
</dbReference>
<dbReference type="Pfam" id="PF00990">
    <property type="entry name" value="GGDEF"/>
    <property type="match status" value="1"/>
</dbReference>
<dbReference type="EMBL" id="JFKB01000009">
    <property type="protein sequence ID" value="OSQ47099.1"/>
    <property type="molecule type" value="Genomic_DNA"/>
</dbReference>
<keyword evidence="4" id="KW-1185">Reference proteome</keyword>
<dbReference type="NCBIfam" id="TIGR00254">
    <property type="entry name" value="GGDEF"/>
    <property type="match status" value="1"/>
</dbReference>
<name>A0A1Y2L9I3_9PROT</name>
<gene>
    <name evidence="3" type="ORF">TALK_13870</name>
</gene>
<reference evidence="3 4" key="1">
    <citation type="submission" date="2014-03" db="EMBL/GenBank/DDBJ databases">
        <title>The draft genome sequence of Thalassospira alkalitolerans JCM 18968.</title>
        <authorList>
            <person name="Lai Q."/>
            <person name="Shao Z."/>
        </authorList>
    </citation>
    <scope>NUCLEOTIDE SEQUENCE [LARGE SCALE GENOMIC DNA]</scope>
    <source>
        <strain evidence="3 4">JCM 18968</strain>
    </source>
</reference>
<dbReference type="InterPro" id="IPR003018">
    <property type="entry name" value="GAF"/>
</dbReference>
<evidence type="ECO:0000259" key="2">
    <source>
        <dbReference type="PROSITE" id="PS50887"/>
    </source>
</evidence>
<dbReference type="OrthoDB" id="315417at2"/>
<dbReference type="InterPro" id="IPR000160">
    <property type="entry name" value="GGDEF_dom"/>
</dbReference>
<dbReference type="InterPro" id="IPR043128">
    <property type="entry name" value="Rev_trsase/Diguanyl_cyclase"/>
</dbReference>
<accession>A0A1Y2L9I3</accession>
<dbReference type="PANTHER" id="PTHR43102">
    <property type="entry name" value="SLR1143 PROTEIN"/>
    <property type="match status" value="1"/>
</dbReference>
<dbReference type="GO" id="GO:0003824">
    <property type="term" value="F:catalytic activity"/>
    <property type="evidence" value="ECO:0007669"/>
    <property type="project" value="UniProtKB-ARBA"/>
</dbReference>
<dbReference type="InterPro" id="IPR029787">
    <property type="entry name" value="Nucleotide_cyclase"/>
</dbReference>
<dbReference type="FunFam" id="3.30.70.270:FF:000001">
    <property type="entry name" value="Diguanylate cyclase domain protein"/>
    <property type="match status" value="1"/>
</dbReference>
<organism evidence="3 4">
    <name type="scientific">Thalassospira alkalitolerans</name>
    <dbReference type="NCBI Taxonomy" id="1293890"/>
    <lineage>
        <taxon>Bacteria</taxon>
        <taxon>Pseudomonadati</taxon>
        <taxon>Pseudomonadota</taxon>
        <taxon>Alphaproteobacteria</taxon>
        <taxon>Rhodospirillales</taxon>
        <taxon>Thalassospiraceae</taxon>
        <taxon>Thalassospira</taxon>
    </lineage>
</organism>
<dbReference type="PANTHER" id="PTHR43102:SF2">
    <property type="entry name" value="GAF DOMAIN-CONTAINING PROTEIN"/>
    <property type="match status" value="1"/>
</dbReference>